<protein>
    <submittedName>
        <fullName evidence="14">Uncharacterized protein</fullName>
    </submittedName>
</protein>
<evidence type="ECO:0000259" key="13">
    <source>
        <dbReference type="Pfam" id="PF04083"/>
    </source>
</evidence>
<dbReference type="InterPro" id="IPR006693">
    <property type="entry name" value="AB_hydrolase_lipase"/>
</dbReference>
<keyword evidence="15" id="KW-1185">Reference proteome</keyword>
<dbReference type="Pfam" id="PF04083">
    <property type="entry name" value="Abhydro_lipase"/>
    <property type="match status" value="1"/>
</dbReference>
<feature type="transmembrane region" description="Helical" evidence="11">
    <location>
        <begin position="89"/>
        <end position="113"/>
    </location>
</feature>
<evidence type="ECO:0000256" key="10">
    <source>
        <dbReference type="ARBA" id="ARBA00023136"/>
    </source>
</evidence>
<dbReference type="PANTHER" id="PTHR42810">
    <property type="entry name" value="PURINE PERMEASE C1399.01C-RELATED"/>
    <property type="match status" value="1"/>
</dbReference>
<feature type="transmembrane region" description="Helical" evidence="11">
    <location>
        <begin position="511"/>
        <end position="533"/>
    </location>
</feature>
<feature type="transmembrane region" description="Helical" evidence="11">
    <location>
        <begin position="545"/>
        <end position="571"/>
    </location>
</feature>
<keyword evidence="8 11" id="KW-1133">Transmembrane helix</keyword>
<evidence type="ECO:0000313" key="15">
    <source>
        <dbReference type="Proteomes" id="UP000707451"/>
    </source>
</evidence>
<dbReference type="SUPFAM" id="SSF53474">
    <property type="entry name" value="alpha/beta-Hydrolases"/>
    <property type="match status" value="1"/>
</dbReference>
<comment type="subcellular location">
    <subcellularLocation>
        <location evidence="1">Membrane</location>
        <topology evidence="1">Multi-pass membrane protein</topology>
    </subcellularLocation>
    <subcellularLocation>
        <location evidence="2">Membrane</location>
        <topology evidence="2">Single-pass membrane protein</topology>
    </subcellularLocation>
</comment>
<dbReference type="PROSITE" id="PS01116">
    <property type="entry name" value="XANTH_URACIL_PERMASE"/>
    <property type="match status" value="1"/>
</dbReference>
<dbReference type="GO" id="GO:0016787">
    <property type="term" value="F:hydrolase activity"/>
    <property type="evidence" value="ECO:0007669"/>
    <property type="project" value="UniProtKB-KW"/>
</dbReference>
<dbReference type="InterPro" id="IPR006043">
    <property type="entry name" value="NCS2"/>
</dbReference>
<reference evidence="14" key="1">
    <citation type="submission" date="2021-06" db="EMBL/GenBank/DDBJ databases">
        <title>Genome Sequence of Mortierella hyaline Strain SCG-10, a Cold-Adapted, Nitrate-Reducing Fungus Isolated from Soil in Minnesota, USA.</title>
        <authorList>
            <person name="Aldossari N."/>
        </authorList>
    </citation>
    <scope>NUCLEOTIDE SEQUENCE</scope>
    <source>
        <strain evidence="14">SCG-10</strain>
    </source>
</reference>
<dbReference type="Proteomes" id="UP000707451">
    <property type="component" value="Unassembled WGS sequence"/>
</dbReference>
<keyword evidence="4" id="KW-0813">Transport</keyword>
<feature type="transmembrane region" description="Helical" evidence="11">
    <location>
        <begin position="133"/>
        <end position="151"/>
    </location>
</feature>
<dbReference type="GO" id="GO:0000324">
    <property type="term" value="C:fungal-type vacuole"/>
    <property type="evidence" value="ECO:0007669"/>
    <property type="project" value="TreeGrafter"/>
</dbReference>
<dbReference type="AlphaFoldDB" id="A0A9P7XYL5"/>
<dbReference type="GO" id="GO:0042907">
    <property type="term" value="F:xanthine transmembrane transporter activity"/>
    <property type="evidence" value="ECO:0007669"/>
    <property type="project" value="TreeGrafter"/>
</dbReference>
<feature type="domain" description="AB hydrolase-1" evidence="12">
    <location>
        <begin position="772"/>
        <end position="1067"/>
    </location>
</feature>
<evidence type="ECO:0000256" key="2">
    <source>
        <dbReference type="ARBA" id="ARBA00004167"/>
    </source>
</evidence>
<organism evidence="14 15">
    <name type="scientific">Linnemannia hyalina</name>
    <dbReference type="NCBI Taxonomy" id="64524"/>
    <lineage>
        <taxon>Eukaryota</taxon>
        <taxon>Fungi</taxon>
        <taxon>Fungi incertae sedis</taxon>
        <taxon>Mucoromycota</taxon>
        <taxon>Mortierellomycotina</taxon>
        <taxon>Mortierellomycetes</taxon>
        <taxon>Mortierellales</taxon>
        <taxon>Mortierellaceae</taxon>
        <taxon>Linnemannia</taxon>
    </lineage>
</organism>
<dbReference type="InterPro" id="IPR000073">
    <property type="entry name" value="AB_hydrolase_1"/>
</dbReference>
<dbReference type="EMBL" id="JAHRHY010000005">
    <property type="protein sequence ID" value="KAG9069561.1"/>
    <property type="molecule type" value="Genomic_DNA"/>
</dbReference>
<dbReference type="GO" id="GO:0016042">
    <property type="term" value="P:lipid catabolic process"/>
    <property type="evidence" value="ECO:0007669"/>
    <property type="project" value="UniProtKB-KW"/>
</dbReference>
<feature type="transmembrane region" description="Helical" evidence="11">
    <location>
        <begin position="211"/>
        <end position="232"/>
    </location>
</feature>
<dbReference type="NCBIfam" id="TIGR00801">
    <property type="entry name" value="ncs2"/>
    <property type="match status" value="1"/>
</dbReference>
<comment type="similarity">
    <text evidence="3">Belongs to the nucleobase:cation symporter-2 (NCS2) (TC 2.A.40) family.</text>
</comment>
<evidence type="ECO:0000256" key="4">
    <source>
        <dbReference type="ARBA" id="ARBA00022448"/>
    </source>
</evidence>
<keyword evidence="6" id="KW-0378">Hydrolase</keyword>
<evidence type="ECO:0000256" key="5">
    <source>
        <dbReference type="ARBA" id="ARBA00022692"/>
    </source>
</evidence>
<dbReference type="Pfam" id="PF00561">
    <property type="entry name" value="Abhydrolase_1"/>
    <property type="match status" value="1"/>
</dbReference>
<dbReference type="GO" id="GO:0005886">
    <property type="term" value="C:plasma membrane"/>
    <property type="evidence" value="ECO:0007669"/>
    <property type="project" value="TreeGrafter"/>
</dbReference>
<feature type="transmembrane region" description="Helical" evidence="11">
    <location>
        <begin position="364"/>
        <end position="383"/>
    </location>
</feature>
<comment type="caution">
    <text evidence="14">The sequence shown here is derived from an EMBL/GenBank/DDBJ whole genome shotgun (WGS) entry which is preliminary data.</text>
</comment>
<accession>A0A9P7XYL5</accession>
<feature type="transmembrane region" description="Helical" evidence="11">
    <location>
        <begin position="158"/>
        <end position="177"/>
    </location>
</feature>
<evidence type="ECO:0000256" key="11">
    <source>
        <dbReference type="SAM" id="Phobius"/>
    </source>
</evidence>
<evidence type="ECO:0000256" key="8">
    <source>
        <dbReference type="ARBA" id="ARBA00022989"/>
    </source>
</evidence>
<sequence>MSEITQEPESRTPPVYILDPHANRTKEQDIDLSHTTGKMPTWQTIQESVSTRSGWFGDYDYGFLCMPTLPGFTSTRVPPFFGLKDRLPLVLAIIMGFQHSLAMIAGVVTPAIIMSGSGNTGLNLSPADRTQMVSTSLITSGLLSLIQITRFRVANTPYFLGTGLLSVVGTSFIYLPVLQSSVSNMYASGVCKSSVDPTTGAQTFEPCPDAWGAYLGTCMVCALLPIILSFIPPRALKRVFPPIVTGVTVMLIGVNLVTSGMQQWGGGSGPCLSRPTTGPFVDCPAVGSPNAAPWGSAQWIGLGFLVFSVIMVVEFFGSPFMKNAQVVIGLIVGMIVAVACGYTTSESLDAAPVITFLWVKTYKLSIYPPAIIPLLITYVLAMVESIGDITASCEVSQLSVEGREFESRLQGGIFADGVAGLLAPLMTNSPMSCYAQNNGIISLTRCANTMAGYMCCVFLILMGVFSKFGALFLMLPDSVLGGMTTFLFASVVVSGIRILSFLPWTRRERFIVAASLSLGLGTALVPGVLTHMIDYKGDSAFLSSLITSVNIILDTGFALGAIVSCLLNALLPEQPVAKVAAEDVIDRHGPMAAMDADRLAVEEEGHGKMEDMKTVESQSAPESTMVHIPIVSRLSFGDYRSIIFTFIILGIETCFRLIAYLIPGVILDAGKALVEKSYPVQEHLVRTQDNYLLGVHRITHGRERVSAKGMVPNPPKDIVKLLRENGVPLAAETKEAYANNQERHKRDQEEDLEADLNQKIRKKTKGGDYIKPVVLLYHGFMMCSEVWLCNLDEERNLAFVLAEAGYDVWLGNARGNKYSLKHMFLKPHEKKFWDFSMDELALFDMPDTIDYILNRTGAPSLVYIGFSQGTAQAFASLSINPDLNDKVSLFIALAPATTPPGLDNGLVNSIVKAAPNVIYLLLGRKTPLTAALFWQNLLHPTTYATMIDLAVKFLFGWRSRSMSLVQKAVAYQHLYSFTSVRILVHWFQIIRTQVFQMYDDVQPRVPYLSSSRSHCPHPFPTNQISTPIAIFYGGNDTLVDIQALLSDLPEVVGVWEVPAYEHLDFLWAEGLDKQVYPHILELLETHSFNGHISTDKEKNRSLRRSASGGAGTMLREIKTLVHELERIDSEDDENLGNITAISALNTPNRSPLVERHSFASARRSRSSSHLATHDLIDAQEQQHQGE</sequence>
<evidence type="ECO:0000256" key="3">
    <source>
        <dbReference type="ARBA" id="ARBA00008821"/>
    </source>
</evidence>
<proteinExistence type="inferred from homology"/>
<evidence type="ECO:0000256" key="7">
    <source>
        <dbReference type="ARBA" id="ARBA00022963"/>
    </source>
</evidence>
<evidence type="ECO:0000313" key="14">
    <source>
        <dbReference type="EMBL" id="KAG9069561.1"/>
    </source>
</evidence>
<dbReference type="PANTHER" id="PTHR42810:SF2">
    <property type="entry name" value="PURINE PERMEASE C1399.01C-RELATED"/>
    <property type="match status" value="1"/>
</dbReference>
<name>A0A9P7XYL5_9FUNG</name>
<gene>
    <name evidence="14" type="ORF">KI688_010465</name>
</gene>
<feature type="transmembrane region" description="Helical" evidence="11">
    <location>
        <begin position="451"/>
        <end position="473"/>
    </location>
</feature>
<keyword evidence="5 11" id="KW-0812">Transmembrane</keyword>
<feature type="transmembrane region" description="Helical" evidence="11">
    <location>
        <begin position="479"/>
        <end position="499"/>
    </location>
</feature>
<dbReference type="InterPro" id="IPR029058">
    <property type="entry name" value="AB_hydrolase_fold"/>
</dbReference>
<keyword evidence="9" id="KW-0443">Lipid metabolism</keyword>
<dbReference type="Pfam" id="PF00860">
    <property type="entry name" value="Xan_ur_permease"/>
    <property type="match status" value="1"/>
</dbReference>
<feature type="transmembrane region" description="Helical" evidence="11">
    <location>
        <begin position="324"/>
        <end position="344"/>
    </location>
</feature>
<evidence type="ECO:0000259" key="12">
    <source>
        <dbReference type="Pfam" id="PF00561"/>
    </source>
</evidence>
<feature type="transmembrane region" description="Helical" evidence="11">
    <location>
        <begin position="239"/>
        <end position="258"/>
    </location>
</feature>
<feature type="domain" description="Partial AB-hydrolase lipase" evidence="13">
    <location>
        <begin position="677"/>
        <end position="705"/>
    </location>
</feature>
<dbReference type="OrthoDB" id="9974421at2759"/>
<feature type="transmembrane region" description="Helical" evidence="11">
    <location>
        <begin position="642"/>
        <end position="662"/>
    </location>
</feature>
<dbReference type="Gene3D" id="3.40.50.1820">
    <property type="entry name" value="alpha/beta hydrolase"/>
    <property type="match status" value="1"/>
</dbReference>
<dbReference type="InterPro" id="IPR006042">
    <property type="entry name" value="Xan_ur_permease"/>
</dbReference>
<evidence type="ECO:0000256" key="1">
    <source>
        <dbReference type="ARBA" id="ARBA00004141"/>
    </source>
</evidence>
<keyword evidence="7" id="KW-0442">Lipid degradation</keyword>
<dbReference type="FunFam" id="3.40.50.1820:FF:000095">
    <property type="entry name" value="Triglyceride lipase-cholesterol esterase"/>
    <property type="match status" value="1"/>
</dbReference>
<keyword evidence="10 11" id="KW-0472">Membrane</keyword>
<evidence type="ECO:0000256" key="9">
    <source>
        <dbReference type="ARBA" id="ARBA00023098"/>
    </source>
</evidence>
<feature type="transmembrane region" description="Helical" evidence="11">
    <location>
        <begin position="297"/>
        <end position="317"/>
    </location>
</feature>
<evidence type="ECO:0000256" key="6">
    <source>
        <dbReference type="ARBA" id="ARBA00022801"/>
    </source>
</evidence>